<name>A0AA88HFZ8_ARTSF</name>
<dbReference type="Proteomes" id="UP001187531">
    <property type="component" value="Unassembled WGS sequence"/>
</dbReference>
<proteinExistence type="predicted"/>
<protein>
    <submittedName>
        <fullName evidence="3">Uncharacterized protein</fullName>
    </submittedName>
</protein>
<keyword evidence="4" id="KW-1185">Reference proteome</keyword>
<feature type="compositionally biased region" description="Basic and acidic residues" evidence="2">
    <location>
        <begin position="781"/>
        <end position="795"/>
    </location>
</feature>
<feature type="non-terminal residue" evidence="3">
    <location>
        <position position="1"/>
    </location>
</feature>
<sequence>MLDVSALIEEKDRMIRELKEKLIVSTHDPTPKGWNAAELEQANRRKTWCSSSSKNLKRLSFEIPRADQSLNIQTPTSLHDEFVKNQLAVLQGVIKDCNQSAMEEVAELQSKLNERTSDIKVLEVNINALQSKLDEAYSDKDVATKNHQQIIEEEQEKSREAMTKIVELEGYVSSLQTEIRDLGIHKEGFEEELKTLRDNLNEKEGLINEQKKLLASLNGHISELDANQTVLNEQAREIELLKNSLNETTAQLSEAQANIKDDVKNEELKICLANLKNEVVSLKANSQTLQEENEQLLASVQEKQKLSDDQKESINHLKIRISDMEGQLQIQISSAENEKEKLNEAISKGNEEILSLRKELTAIQDEKEQELLRFVEFEKDFQMKLDAKIAEAESLQVKIGEPAVKNCQFQVLTKTLEETTTLYKALQDDKTELILKVEKLQSKLTESNSSAIEMRKTIEEKLAVITSLSEETKMLATENDQLESQISDKTSIVEQLKKTLEETRNELKTVESKLKEFENLSRHHADEINKKENELAQVTKEKEVVEDLLASTKEEIQQLKFLTFRKLLEKEKELANLQKEHDVLHLSNSNLEVEFTTLRRSSNSAEEIISNQRKDIGHLKLKMAEFDQVQDLLTDSALKITELEEKMTMAANTEYELKHLRNEYATLEGVEKLKSEVIELKLEKVEHANSISTLNKNLDDFKVRYTSIMNEHQTVLKEKMEIGTQLAEAEYKITGLQEKLISLENRHGQQLKENKELLAELQSVKAVVKELESRAPVKLESRAQEKLEESQKESNSRAGKSGQGKASLKSSSILKTSGTPVFIKKMILEAVTESQSMQTKPRVKRGCSVSSDLAKNQKQDTLTGAVMRMKEPGKDAIMPFRTVDNLTFEEWQAKVPMFKFATGAKTIMNKPVVNEVVNDKTMLKRYEKKIKDLELQLQSGSTLNQSTVMLDVSALIEEKDRMIRELKEKLIVSTHDPTPKGWNAAELERANRRKTWCPSSSKNLKRLSFEIPRADQSLNIQTPTSLHEE</sequence>
<feature type="coiled-coil region" evidence="1">
    <location>
        <begin position="643"/>
        <end position="690"/>
    </location>
</feature>
<feature type="coiled-coil region" evidence="1">
    <location>
        <begin position="916"/>
        <end position="943"/>
    </location>
</feature>
<evidence type="ECO:0000313" key="4">
    <source>
        <dbReference type="Proteomes" id="UP001187531"/>
    </source>
</evidence>
<evidence type="ECO:0000256" key="2">
    <source>
        <dbReference type="SAM" id="MobiDB-lite"/>
    </source>
</evidence>
<organism evidence="3 4">
    <name type="scientific">Artemia franciscana</name>
    <name type="common">Brine shrimp</name>
    <name type="synonym">Artemia sanfranciscana</name>
    <dbReference type="NCBI Taxonomy" id="6661"/>
    <lineage>
        <taxon>Eukaryota</taxon>
        <taxon>Metazoa</taxon>
        <taxon>Ecdysozoa</taxon>
        <taxon>Arthropoda</taxon>
        <taxon>Crustacea</taxon>
        <taxon>Branchiopoda</taxon>
        <taxon>Anostraca</taxon>
        <taxon>Artemiidae</taxon>
        <taxon>Artemia</taxon>
    </lineage>
</organism>
<accession>A0AA88HFZ8</accession>
<dbReference type="AlphaFoldDB" id="A0AA88HFZ8"/>
<gene>
    <name evidence="3" type="ORF">QYM36_014712</name>
</gene>
<reference evidence="3" key="1">
    <citation type="submission" date="2023-07" db="EMBL/GenBank/DDBJ databases">
        <title>Chromosome-level genome assembly of Artemia franciscana.</title>
        <authorList>
            <person name="Jo E."/>
        </authorList>
    </citation>
    <scope>NUCLEOTIDE SEQUENCE</scope>
    <source>
        <tissue evidence="3">Whole body</tissue>
    </source>
</reference>
<dbReference type="EMBL" id="JAVRJZ010000019">
    <property type="protein sequence ID" value="KAK2706761.1"/>
    <property type="molecule type" value="Genomic_DNA"/>
</dbReference>
<keyword evidence="1" id="KW-0175">Coiled coil</keyword>
<comment type="caution">
    <text evidence="3">The sequence shown here is derived from an EMBL/GenBank/DDBJ whole genome shotgun (WGS) entry which is preliminary data.</text>
</comment>
<feature type="region of interest" description="Disordered" evidence="2">
    <location>
        <begin position="781"/>
        <end position="811"/>
    </location>
</feature>
<feature type="coiled-coil region" evidence="1">
    <location>
        <begin position="98"/>
        <end position="146"/>
    </location>
</feature>
<evidence type="ECO:0000256" key="1">
    <source>
        <dbReference type="SAM" id="Coils"/>
    </source>
</evidence>
<feature type="coiled-coil region" evidence="1">
    <location>
        <begin position="423"/>
        <end position="594"/>
    </location>
</feature>
<evidence type="ECO:0000313" key="3">
    <source>
        <dbReference type="EMBL" id="KAK2706761.1"/>
    </source>
</evidence>
<feature type="coiled-coil region" evidence="1">
    <location>
        <begin position="726"/>
        <end position="774"/>
    </location>
</feature>
<feature type="coiled-coil region" evidence="1">
    <location>
        <begin position="179"/>
        <end position="366"/>
    </location>
</feature>